<dbReference type="AlphaFoldDB" id="D7KMZ2"/>
<evidence type="ECO:0000256" key="1">
    <source>
        <dbReference type="SAM" id="MobiDB-lite"/>
    </source>
</evidence>
<proteinExistence type="predicted"/>
<evidence type="ECO:0000313" key="2">
    <source>
        <dbReference type="EMBL" id="EFH68101.1"/>
    </source>
</evidence>
<gene>
    <name evidence="2" type="ORF">ARALYDRAFT_892554</name>
</gene>
<organism evidence="3">
    <name type="scientific">Arabidopsis lyrata subsp. lyrata</name>
    <name type="common">Lyre-leaved rock-cress</name>
    <dbReference type="NCBI Taxonomy" id="81972"/>
    <lineage>
        <taxon>Eukaryota</taxon>
        <taxon>Viridiplantae</taxon>
        <taxon>Streptophyta</taxon>
        <taxon>Embryophyta</taxon>
        <taxon>Tracheophyta</taxon>
        <taxon>Spermatophyta</taxon>
        <taxon>Magnoliopsida</taxon>
        <taxon>eudicotyledons</taxon>
        <taxon>Gunneridae</taxon>
        <taxon>Pentapetalae</taxon>
        <taxon>rosids</taxon>
        <taxon>malvids</taxon>
        <taxon>Brassicales</taxon>
        <taxon>Brassicaceae</taxon>
        <taxon>Camelineae</taxon>
        <taxon>Arabidopsis</taxon>
    </lineage>
</organism>
<feature type="compositionally biased region" description="Polar residues" evidence="1">
    <location>
        <begin position="11"/>
        <end position="20"/>
    </location>
</feature>
<feature type="compositionally biased region" description="Basic residues" evidence="1">
    <location>
        <begin position="87"/>
        <end position="100"/>
    </location>
</feature>
<dbReference type="HOGENOM" id="CLU_2309898_0_0_1"/>
<feature type="region of interest" description="Disordered" evidence="1">
    <location>
        <begin position="1"/>
        <end position="100"/>
    </location>
</feature>
<dbReference type="Proteomes" id="UP000008694">
    <property type="component" value="Unassembled WGS sequence"/>
</dbReference>
<keyword evidence="3" id="KW-1185">Reference proteome</keyword>
<feature type="compositionally biased region" description="Low complexity" evidence="1">
    <location>
        <begin position="76"/>
        <end position="86"/>
    </location>
</feature>
<name>D7KMZ2_ARALL</name>
<reference evidence="3" key="1">
    <citation type="journal article" date="2011" name="Nat. Genet.">
        <title>The Arabidopsis lyrata genome sequence and the basis of rapid genome size change.</title>
        <authorList>
            <person name="Hu T.T."/>
            <person name="Pattyn P."/>
            <person name="Bakker E.G."/>
            <person name="Cao J."/>
            <person name="Cheng J.-F."/>
            <person name="Clark R.M."/>
            <person name="Fahlgren N."/>
            <person name="Fawcett J.A."/>
            <person name="Grimwood J."/>
            <person name="Gundlach H."/>
            <person name="Haberer G."/>
            <person name="Hollister J.D."/>
            <person name="Ossowski S."/>
            <person name="Ottilar R.P."/>
            <person name="Salamov A.A."/>
            <person name="Schneeberger K."/>
            <person name="Spannagl M."/>
            <person name="Wang X."/>
            <person name="Yang L."/>
            <person name="Nasrallah M.E."/>
            <person name="Bergelson J."/>
            <person name="Carrington J.C."/>
            <person name="Gaut B.S."/>
            <person name="Schmutz J."/>
            <person name="Mayer K.F.X."/>
            <person name="Van de Peer Y."/>
            <person name="Grigoriev I.V."/>
            <person name="Nordborg M."/>
            <person name="Weigel D."/>
            <person name="Guo Y.-L."/>
        </authorList>
    </citation>
    <scope>NUCLEOTIDE SEQUENCE [LARGE SCALE GENOMIC DNA]</scope>
    <source>
        <strain evidence="3">cv. MN47</strain>
    </source>
</reference>
<sequence length="100" mass="11109">MIKPTVETIESHQQQRNTAQPDPIEQLKSTSHHELTGNATKPCKRSTTAAKPNQKRLHSPPGREPPQNSNKKAAPRTETSPSSSRTSKTHRKKKTHGNKS</sequence>
<accession>D7KMZ2</accession>
<protein>
    <submittedName>
        <fullName evidence="2">Expressed protein</fullName>
    </submittedName>
</protein>
<dbReference type="Gramene" id="scaffold_105348.1">
    <property type="protein sequence ID" value="scaffold_105348.1"/>
    <property type="gene ID" value="scaffold_105348.1"/>
</dbReference>
<dbReference type="EMBL" id="GL348713">
    <property type="protein sequence ID" value="EFH68101.1"/>
    <property type="molecule type" value="Genomic_DNA"/>
</dbReference>
<evidence type="ECO:0000313" key="3">
    <source>
        <dbReference type="Proteomes" id="UP000008694"/>
    </source>
</evidence>